<dbReference type="AlphaFoldDB" id="A0A6J4IQM0"/>
<organism evidence="2">
    <name type="scientific">uncultured Chthoniobacterales bacterium</name>
    <dbReference type="NCBI Taxonomy" id="1836801"/>
    <lineage>
        <taxon>Bacteria</taxon>
        <taxon>Pseudomonadati</taxon>
        <taxon>Verrucomicrobiota</taxon>
        <taxon>Spartobacteria</taxon>
        <taxon>Chthoniobacterales</taxon>
        <taxon>environmental samples</taxon>
    </lineage>
</organism>
<dbReference type="EMBL" id="CADCTA010000093">
    <property type="protein sequence ID" value="CAA9259172.1"/>
    <property type="molecule type" value="Genomic_DNA"/>
</dbReference>
<evidence type="ECO:0000259" key="1">
    <source>
        <dbReference type="Pfam" id="PF13453"/>
    </source>
</evidence>
<gene>
    <name evidence="2" type="ORF">AVDCRST_MAG42-2625</name>
</gene>
<accession>A0A6J4IQM0</accession>
<proteinExistence type="predicted"/>
<name>A0A6J4IQM0_9BACT</name>
<dbReference type="InterPro" id="IPR027392">
    <property type="entry name" value="TF_Znf"/>
</dbReference>
<protein>
    <recommendedName>
        <fullName evidence="1">Transcription factor zinc-finger domain-containing protein</fullName>
    </recommendedName>
</protein>
<dbReference type="Pfam" id="PF13453">
    <property type="entry name" value="Zn_ribbon_TFIIB"/>
    <property type="match status" value="1"/>
</dbReference>
<reference evidence="2" key="1">
    <citation type="submission" date="2020-02" db="EMBL/GenBank/DDBJ databases">
        <authorList>
            <person name="Meier V. D."/>
        </authorList>
    </citation>
    <scope>NUCLEOTIDE SEQUENCE</scope>
    <source>
        <strain evidence="2">AVDCRST_MAG42</strain>
    </source>
</reference>
<sequence length="70" mass="8448">MQEINRNDVHVDVCTSCRGVWLDRGELEKLLGRVRDVEEDWHRESERDHRHYGKPYHKKKKFGGILDIFD</sequence>
<feature type="domain" description="Transcription factor zinc-finger" evidence="1">
    <location>
        <begin position="1"/>
        <end position="31"/>
    </location>
</feature>
<evidence type="ECO:0000313" key="2">
    <source>
        <dbReference type="EMBL" id="CAA9259172.1"/>
    </source>
</evidence>